<dbReference type="GO" id="GO:0003887">
    <property type="term" value="F:DNA-directed DNA polymerase activity"/>
    <property type="evidence" value="ECO:0007669"/>
    <property type="project" value="InterPro"/>
</dbReference>
<dbReference type="GO" id="GO:0006261">
    <property type="term" value="P:DNA-templated DNA replication"/>
    <property type="evidence" value="ECO:0007669"/>
    <property type="project" value="InterPro"/>
</dbReference>
<dbReference type="InterPro" id="IPR043502">
    <property type="entry name" value="DNA/RNA_pol_sf"/>
</dbReference>
<dbReference type="Gene3D" id="1.20.1060.10">
    <property type="entry name" value="Taq DNA Polymerase, Chain T, domain 4"/>
    <property type="match status" value="1"/>
</dbReference>
<dbReference type="SUPFAM" id="SSF56672">
    <property type="entry name" value="DNA/RNA polymerases"/>
    <property type="match status" value="1"/>
</dbReference>
<sequence length="111" mass="12371">MLPALVLDPVMESHRIRVNKEELERTSALLGSRLKELEREAHFVAGEQFLVTSSDQLREILFGKLKLQLLSPKGDASQDGAAGPPVHLRSRAMMRNDHQGADVLTSSFDKH</sequence>
<keyword evidence="2" id="KW-1185">Reference proteome</keyword>
<dbReference type="Proteomes" id="UP001177744">
    <property type="component" value="Unassembled WGS sequence"/>
</dbReference>
<gene>
    <name evidence="1" type="ORF">QTO34_008576</name>
</gene>
<protein>
    <submittedName>
        <fullName evidence="1">Uncharacterized protein</fullName>
    </submittedName>
</protein>
<comment type="caution">
    <text evidence="1">The sequence shown here is derived from an EMBL/GenBank/DDBJ whole genome shotgun (WGS) entry which is preliminary data.</text>
</comment>
<evidence type="ECO:0000313" key="2">
    <source>
        <dbReference type="Proteomes" id="UP001177744"/>
    </source>
</evidence>
<dbReference type="PANTHER" id="PTHR10133:SF27">
    <property type="entry name" value="DNA POLYMERASE NU"/>
    <property type="match status" value="1"/>
</dbReference>
<dbReference type="AlphaFoldDB" id="A0AA40IBP3"/>
<reference evidence="1" key="1">
    <citation type="submission" date="2023-06" db="EMBL/GenBank/DDBJ databases">
        <title>Reference genome for the Northern bat (Eptesicus nilssonii), a most northern bat species.</title>
        <authorList>
            <person name="Laine V.N."/>
            <person name="Pulliainen A.T."/>
            <person name="Lilley T.M."/>
        </authorList>
    </citation>
    <scope>NUCLEOTIDE SEQUENCE</scope>
    <source>
        <strain evidence="1">BLF_Eptnil</strain>
        <tissue evidence="1">Kidney</tissue>
    </source>
</reference>
<dbReference type="EMBL" id="JAULJE010000002">
    <property type="protein sequence ID" value="KAK1346107.1"/>
    <property type="molecule type" value="Genomic_DNA"/>
</dbReference>
<organism evidence="1 2">
    <name type="scientific">Cnephaeus nilssonii</name>
    <name type="common">Northern bat</name>
    <name type="synonym">Eptesicus nilssonii</name>
    <dbReference type="NCBI Taxonomy" id="3371016"/>
    <lineage>
        <taxon>Eukaryota</taxon>
        <taxon>Metazoa</taxon>
        <taxon>Chordata</taxon>
        <taxon>Craniata</taxon>
        <taxon>Vertebrata</taxon>
        <taxon>Euteleostomi</taxon>
        <taxon>Mammalia</taxon>
        <taxon>Eutheria</taxon>
        <taxon>Laurasiatheria</taxon>
        <taxon>Chiroptera</taxon>
        <taxon>Yangochiroptera</taxon>
        <taxon>Vespertilionidae</taxon>
        <taxon>Cnephaeus</taxon>
    </lineage>
</organism>
<dbReference type="PANTHER" id="PTHR10133">
    <property type="entry name" value="DNA POLYMERASE I"/>
    <property type="match status" value="1"/>
</dbReference>
<proteinExistence type="predicted"/>
<dbReference type="GO" id="GO:0006302">
    <property type="term" value="P:double-strand break repair"/>
    <property type="evidence" value="ECO:0007669"/>
    <property type="project" value="TreeGrafter"/>
</dbReference>
<dbReference type="InterPro" id="IPR002298">
    <property type="entry name" value="DNA_polymerase_A"/>
</dbReference>
<name>A0AA40IBP3_CNENI</name>
<evidence type="ECO:0000313" key="1">
    <source>
        <dbReference type="EMBL" id="KAK1346107.1"/>
    </source>
</evidence>
<accession>A0AA40IBP3</accession>